<name>A0A1B0A821_GLOPL</name>
<accession>A0A1B0A821</accession>
<sequence length="154" mass="17148">MHRSNSQAFRPHAIINLFGGFYEISYCNVDHTPDNLIESFNILPRILFPITTEAITLYFDLNDDKNVDAPPRSPSRFEFVGSGISHKATDAATSKPRLYDVLATFIPASSSLSNGKTEAFSTDDERTAPFLSIFSTSTPALPSRSMKKKGYENY</sequence>
<protein>
    <submittedName>
        <fullName evidence="1">Uncharacterized protein</fullName>
    </submittedName>
</protein>
<organism evidence="1 2">
    <name type="scientific">Glossina pallidipes</name>
    <name type="common">Tsetse fly</name>
    <dbReference type="NCBI Taxonomy" id="7398"/>
    <lineage>
        <taxon>Eukaryota</taxon>
        <taxon>Metazoa</taxon>
        <taxon>Ecdysozoa</taxon>
        <taxon>Arthropoda</taxon>
        <taxon>Hexapoda</taxon>
        <taxon>Insecta</taxon>
        <taxon>Pterygota</taxon>
        <taxon>Neoptera</taxon>
        <taxon>Endopterygota</taxon>
        <taxon>Diptera</taxon>
        <taxon>Brachycera</taxon>
        <taxon>Muscomorpha</taxon>
        <taxon>Hippoboscoidea</taxon>
        <taxon>Glossinidae</taxon>
        <taxon>Glossina</taxon>
    </lineage>
</organism>
<evidence type="ECO:0000313" key="1">
    <source>
        <dbReference type="EnsemblMetazoa" id="GPAI037214-PA"/>
    </source>
</evidence>
<dbReference type="EnsemblMetazoa" id="GPAI037214-RA">
    <property type="protein sequence ID" value="GPAI037214-PA"/>
    <property type="gene ID" value="GPAI037214"/>
</dbReference>
<dbReference type="VEuPathDB" id="VectorBase:GPAI037214"/>
<evidence type="ECO:0000313" key="2">
    <source>
        <dbReference type="Proteomes" id="UP000092445"/>
    </source>
</evidence>
<keyword evidence="2" id="KW-1185">Reference proteome</keyword>
<reference evidence="1" key="2">
    <citation type="submission" date="2020-05" db="UniProtKB">
        <authorList>
            <consortium name="EnsemblMetazoa"/>
        </authorList>
    </citation>
    <scope>IDENTIFICATION</scope>
    <source>
        <strain evidence="1">IAEA</strain>
    </source>
</reference>
<dbReference type="Proteomes" id="UP000092445">
    <property type="component" value="Unassembled WGS sequence"/>
</dbReference>
<dbReference type="AlphaFoldDB" id="A0A1B0A821"/>
<proteinExistence type="predicted"/>
<reference evidence="2" key="1">
    <citation type="submission" date="2014-03" db="EMBL/GenBank/DDBJ databases">
        <authorList>
            <person name="Aksoy S."/>
            <person name="Warren W."/>
            <person name="Wilson R.K."/>
        </authorList>
    </citation>
    <scope>NUCLEOTIDE SEQUENCE [LARGE SCALE GENOMIC DNA]</scope>
    <source>
        <strain evidence="2">IAEA</strain>
    </source>
</reference>